<protein>
    <submittedName>
        <fullName evidence="1">Uncharacterized protein</fullName>
    </submittedName>
</protein>
<sequence length="179" mass="20216">MQNEIQTQETKRAIVPPVILWLEDRATVILYLQICKGNRGGYRFCRKATVTHEFAALVKYVINLINPRLLQHELVRPSRFIGTGSVAGRPLVGGHLRPIEKLFDTGGRTTATVAAANLQLREQTFARHSNDFAASVTYLPQMCRLVAEVVNGSNKMPKHEDEEVISLHDFIHWKKISSK</sequence>
<comment type="caution">
    <text evidence="1">The sequence shown here is derived from an EMBL/GenBank/DDBJ whole genome shotgun (WGS) entry which is preliminary data.</text>
</comment>
<proteinExistence type="predicted"/>
<accession>A0A4C1T4E0</accession>
<evidence type="ECO:0000313" key="1">
    <source>
        <dbReference type="EMBL" id="GBP08131.1"/>
    </source>
</evidence>
<dbReference type="AlphaFoldDB" id="A0A4C1T4E0"/>
<organism evidence="1 2">
    <name type="scientific">Eumeta variegata</name>
    <name type="common">Bagworm moth</name>
    <name type="synonym">Eumeta japonica</name>
    <dbReference type="NCBI Taxonomy" id="151549"/>
    <lineage>
        <taxon>Eukaryota</taxon>
        <taxon>Metazoa</taxon>
        <taxon>Ecdysozoa</taxon>
        <taxon>Arthropoda</taxon>
        <taxon>Hexapoda</taxon>
        <taxon>Insecta</taxon>
        <taxon>Pterygota</taxon>
        <taxon>Neoptera</taxon>
        <taxon>Endopterygota</taxon>
        <taxon>Lepidoptera</taxon>
        <taxon>Glossata</taxon>
        <taxon>Ditrysia</taxon>
        <taxon>Tineoidea</taxon>
        <taxon>Psychidae</taxon>
        <taxon>Oiketicinae</taxon>
        <taxon>Eumeta</taxon>
    </lineage>
</organism>
<name>A0A4C1T4E0_EUMVA</name>
<keyword evidence="2" id="KW-1185">Reference proteome</keyword>
<dbReference type="Proteomes" id="UP000299102">
    <property type="component" value="Unassembled WGS sequence"/>
</dbReference>
<gene>
    <name evidence="1" type="ORF">EVAR_2924_1</name>
</gene>
<reference evidence="1 2" key="1">
    <citation type="journal article" date="2019" name="Commun. Biol.">
        <title>The bagworm genome reveals a unique fibroin gene that provides high tensile strength.</title>
        <authorList>
            <person name="Kono N."/>
            <person name="Nakamura H."/>
            <person name="Ohtoshi R."/>
            <person name="Tomita M."/>
            <person name="Numata K."/>
            <person name="Arakawa K."/>
        </authorList>
    </citation>
    <scope>NUCLEOTIDE SEQUENCE [LARGE SCALE GENOMIC DNA]</scope>
</reference>
<evidence type="ECO:0000313" key="2">
    <source>
        <dbReference type="Proteomes" id="UP000299102"/>
    </source>
</evidence>
<dbReference type="EMBL" id="BGZK01000029">
    <property type="protein sequence ID" value="GBP08131.1"/>
    <property type="molecule type" value="Genomic_DNA"/>
</dbReference>